<dbReference type="Pfam" id="PF02771">
    <property type="entry name" value="Acyl-CoA_dh_N"/>
    <property type="match status" value="1"/>
</dbReference>
<feature type="non-terminal residue" evidence="9">
    <location>
        <position position="331"/>
    </location>
</feature>
<evidence type="ECO:0008006" key="10">
    <source>
        <dbReference type="Google" id="ProtNLM"/>
    </source>
</evidence>
<dbReference type="InterPro" id="IPR037069">
    <property type="entry name" value="AcylCoA_DH/ox_N_sf"/>
</dbReference>
<dbReference type="GO" id="GO:0050660">
    <property type="term" value="F:flavin adenine dinucleotide binding"/>
    <property type="evidence" value="ECO:0007669"/>
    <property type="project" value="InterPro"/>
</dbReference>
<dbReference type="Pfam" id="PF00441">
    <property type="entry name" value="Acyl-CoA_dh_1"/>
    <property type="match status" value="1"/>
</dbReference>
<protein>
    <recommendedName>
        <fullName evidence="10">Acyl-CoA dehydrogenase</fullName>
    </recommendedName>
</protein>
<evidence type="ECO:0000259" key="8">
    <source>
        <dbReference type="Pfam" id="PF02771"/>
    </source>
</evidence>
<dbReference type="InterPro" id="IPR013786">
    <property type="entry name" value="AcylCoA_DH/ox_N"/>
</dbReference>
<accession>A0A382DV90</accession>
<keyword evidence="3" id="KW-0285">Flavoprotein</keyword>
<dbReference type="InterPro" id="IPR046373">
    <property type="entry name" value="Acyl-CoA_Oxase/DH_mid-dom_sf"/>
</dbReference>
<dbReference type="Gene3D" id="1.10.540.10">
    <property type="entry name" value="Acyl-CoA dehydrogenase/oxidase, N-terminal domain"/>
    <property type="match status" value="1"/>
</dbReference>
<feature type="domain" description="Acyl-CoA dehydrogenase/oxidase C-terminal" evidence="6">
    <location>
        <begin position="232"/>
        <end position="330"/>
    </location>
</feature>
<dbReference type="Pfam" id="PF02770">
    <property type="entry name" value="Acyl-CoA_dh_M"/>
    <property type="match status" value="1"/>
</dbReference>
<dbReference type="InterPro" id="IPR009100">
    <property type="entry name" value="AcylCoA_DH/oxidase_NM_dom_sf"/>
</dbReference>
<evidence type="ECO:0000256" key="3">
    <source>
        <dbReference type="ARBA" id="ARBA00022630"/>
    </source>
</evidence>
<comment type="cofactor">
    <cofactor evidence="1">
        <name>FAD</name>
        <dbReference type="ChEBI" id="CHEBI:57692"/>
    </cofactor>
</comment>
<evidence type="ECO:0000256" key="5">
    <source>
        <dbReference type="ARBA" id="ARBA00023002"/>
    </source>
</evidence>
<dbReference type="PANTHER" id="PTHR43884">
    <property type="entry name" value="ACYL-COA DEHYDROGENASE"/>
    <property type="match status" value="1"/>
</dbReference>
<dbReference type="FunFam" id="2.40.110.10:FF:000002">
    <property type="entry name" value="Acyl-CoA dehydrogenase fadE12"/>
    <property type="match status" value="1"/>
</dbReference>
<evidence type="ECO:0000256" key="4">
    <source>
        <dbReference type="ARBA" id="ARBA00022827"/>
    </source>
</evidence>
<evidence type="ECO:0000256" key="2">
    <source>
        <dbReference type="ARBA" id="ARBA00009347"/>
    </source>
</evidence>
<dbReference type="GO" id="GO:0003995">
    <property type="term" value="F:acyl-CoA dehydrogenase activity"/>
    <property type="evidence" value="ECO:0007669"/>
    <property type="project" value="InterPro"/>
</dbReference>
<comment type="similarity">
    <text evidence="2">Belongs to the acyl-CoA dehydrogenase family.</text>
</comment>
<dbReference type="InterPro" id="IPR006089">
    <property type="entry name" value="Acyl-CoA_DH_CS"/>
</dbReference>
<evidence type="ECO:0000256" key="1">
    <source>
        <dbReference type="ARBA" id="ARBA00001974"/>
    </source>
</evidence>
<dbReference type="InterPro" id="IPR009075">
    <property type="entry name" value="AcylCo_DH/oxidase_C"/>
</dbReference>
<dbReference type="PROSITE" id="PS00072">
    <property type="entry name" value="ACYL_COA_DH_1"/>
    <property type="match status" value="1"/>
</dbReference>
<proteinExistence type="inferred from homology"/>
<dbReference type="Gene3D" id="1.20.140.10">
    <property type="entry name" value="Butyryl-CoA Dehydrogenase, subunit A, domain 3"/>
    <property type="match status" value="1"/>
</dbReference>
<keyword evidence="5" id="KW-0560">Oxidoreductase</keyword>
<dbReference type="SUPFAM" id="SSF47203">
    <property type="entry name" value="Acyl-CoA dehydrogenase C-terminal domain-like"/>
    <property type="match status" value="1"/>
</dbReference>
<dbReference type="InterPro" id="IPR036250">
    <property type="entry name" value="AcylCo_DH-like_C"/>
</dbReference>
<dbReference type="PANTHER" id="PTHR43884:SF12">
    <property type="entry name" value="ISOVALERYL-COA DEHYDROGENASE, MITOCHONDRIAL-RELATED"/>
    <property type="match status" value="1"/>
</dbReference>
<dbReference type="InterPro" id="IPR006091">
    <property type="entry name" value="Acyl-CoA_Oxase/DH_mid-dom"/>
</dbReference>
<name>A0A382DV90_9ZZZZ</name>
<evidence type="ECO:0000313" key="9">
    <source>
        <dbReference type="EMBL" id="SVB42426.1"/>
    </source>
</evidence>
<feature type="domain" description="Acyl-CoA dehydrogenase/oxidase N-terminal" evidence="8">
    <location>
        <begin position="16"/>
        <end position="119"/>
    </location>
</feature>
<evidence type="ECO:0000259" key="7">
    <source>
        <dbReference type="Pfam" id="PF02770"/>
    </source>
</evidence>
<dbReference type="AlphaFoldDB" id="A0A382DV90"/>
<sequence>MKPLDKKSQFDNYLLSVKKFTNEVLIPDEEILEKEGVVSEKIMSEIKALGLFGISIPEKYGGLEFTMEEQVFLTFEFTRASSVYRSRFASTIGLCSQALLDFGTTEQKEKWLPGMAKGDIVGSFALTEPNAGSDANAIETTATKRDDSYILNGTKKYITNAPYADVFLLMAKTDQSLKGSKGISSFIFDTKLPGIIIGEIPKMLGQRGSAPTEVFLKNCEVPSSSLLGGKEGGGLKPALRGINHARLHVAATCIGQATRLIKEAINFSNSRIQFGISISDMPVIRNMIADSYTQMVAAKSMTIAAARNFDSGEIPETNIATAKYFASEMVS</sequence>
<dbReference type="Gene3D" id="2.40.110.10">
    <property type="entry name" value="Butyryl-CoA Dehydrogenase, subunit A, domain 2"/>
    <property type="match status" value="1"/>
</dbReference>
<feature type="domain" description="Acyl-CoA oxidase/dehydrogenase middle" evidence="7">
    <location>
        <begin position="123"/>
        <end position="219"/>
    </location>
</feature>
<reference evidence="9" key="1">
    <citation type="submission" date="2018-05" db="EMBL/GenBank/DDBJ databases">
        <authorList>
            <person name="Lanie J.A."/>
            <person name="Ng W.-L."/>
            <person name="Kazmierczak K.M."/>
            <person name="Andrzejewski T.M."/>
            <person name="Davidsen T.M."/>
            <person name="Wayne K.J."/>
            <person name="Tettelin H."/>
            <person name="Glass J.I."/>
            <person name="Rusch D."/>
            <person name="Podicherti R."/>
            <person name="Tsui H.-C.T."/>
            <person name="Winkler M.E."/>
        </authorList>
    </citation>
    <scope>NUCLEOTIDE SEQUENCE</scope>
</reference>
<dbReference type="SUPFAM" id="SSF56645">
    <property type="entry name" value="Acyl-CoA dehydrogenase NM domain-like"/>
    <property type="match status" value="1"/>
</dbReference>
<evidence type="ECO:0000259" key="6">
    <source>
        <dbReference type="Pfam" id="PF00441"/>
    </source>
</evidence>
<keyword evidence="4" id="KW-0274">FAD</keyword>
<organism evidence="9">
    <name type="scientific">marine metagenome</name>
    <dbReference type="NCBI Taxonomy" id="408172"/>
    <lineage>
        <taxon>unclassified sequences</taxon>
        <taxon>metagenomes</taxon>
        <taxon>ecological metagenomes</taxon>
    </lineage>
</organism>
<gene>
    <name evidence="9" type="ORF">METZ01_LOCUS195280</name>
</gene>
<dbReference type="EMBL" id="UINC01041319">
    <property type="protein sequence ID" value="SVB42426.1"/>
    <property type="molecule type" value="Genomic_DNA"/>
</dbReference>